<name>A0A0F9ABU1_9ZZZZ</name>
<organism evidence="1">
    <name type="scientific">marine sediment metagenome</name>
    <dbReference type="NCBI Taxonomy" id="412755"/>
    <lineage>
        <taxon>unclassified sequences</taxon>
        <taxon>metagenomes</taxon>
        <taxon>ecological metagenomes</taxon>
    </lineage>
</organism>
<evidence type="ECO:0000313" key="1">
    <source>
        <dbReference type="EMBL" id="KKK95725.1"/>
    </source>
</evidence>
<reference evidence="1" key="1">
    <citation type="journal article" date="2015" name="Nature">
        <title>Complex archaea that bridge the gap between prokaryotes and eukaryotes.</title>
        <authorList>
            <person name="Spang A."/>
            <person name="Saw J.H."/>
            <person name="Jorgensen S.L."/>
            <person name="Zaremba-Niedzwiedzka K."/>
            <person name="Martijn J."/>
            <person name="Lind A.E."/>
            <person name="van Eijk R."/>
            <person name="Schleper C."/>
            <person name="Guy L."/>
            <person name="Ettema T.J."/>
        </authorList>
    </citation>
    <scope>NUCLEOTIDE SEQUENCE</scope>
</reference>
<gene>
    <name evidence="1" type="ORF">LCGC14_2669910</name>
</gene>
<feature type="non-terminal residue" evidence="1">
    <location>
        <position position="97"/>
    </location>
</feature>
<comment type="caution">
    <text evidence="1">The sequence shown here is derived from an EMBL/GenBank/DDBJ whole genome shotgun (WGS) entry which is preliminary data.</text>
</comment>
<proteinExistence type="predicted"/>
<dbReference type="EMBL" id="LAZR01046787">
    <property type="protein sequence ID" value="KKK95725.1"/>
    <property type="molecule type" value="Genomic_DNA"/>
</dbReference>
<dbReference type="AlphaFoldDB" id="A0A0F9ABU1"/>
<accession>A0A0F9ABU1</accession>
<protein>
    <submittedName>
        <fullName evidence="1">Uncharacterized protein</fullName>
    </submittedName>
</protein>
<sequence>MGGVRDGYSNFRFFEALAPSTYDGTTFASLTGATVDRRGLNAGENYETLTFVVHAGEGSRETSAQVSVDSCAWIRMQHGTSNAAGTVVWSNVSAEMI</sequence>